<feature type="domain" description="6-phosphogluconate dehydrogenase NADP-binding" evidence="4">
    <location>
        <begin position="7"/>
        <end position="151"/>
    </location>
</feature>
<dbReference type="PANTHER" id="PTHR43580">
    <property type="entry name" value="OXIDOREDUCTASE GLYR1-RELATED"/>
    <property type="match status" value="1"/>
</dbReference>
<protein>
    <submittedName>
        <fullName evidence="6">NAD(P)-dependent oxidoreductase</fullName>
    </submittedName>
</protein>
<dbReference type="Pfam" id="PF03446">
    <property type="entry name" value="NAD_binding_2"/>
    <property type="match status" value="1"/>
</dbReference>
<dbReference type="EMBL" id="VSRQ01000001">
    <property type="protein sequence ID" value="TYK53163.1"/>
    <property type="molecule type" value="Genomic_DNA"/>
</dbReference>
<evidence type="ECO:0000256" key="2">
    <source>
        <dbReference type="ARBA" id="ARBA00023002"/>
    </source>
</evidence>
<dbReference type="GO" id="GO:0050661">
    <property type="term" value="F:NADP binding"/>
    <property type="evidence" value="ECO:0007669"/>
    <property type="project" value="InterPro"/>
</dbReference>
<evidence type="ECO:0000313" key="6">
    <source>
        <dbReference type="EMBL" id="TYK53163.1"/>
    </source>
</evidence>
<feature type="domain" description="Phosphogluconate dehydrogenase NAD-binding putative C-terminal" evidence="5">
    <location>
        <begin position="222"/>
        <end position="266"/>
    </location>
</feature>
<keyword evidence="2" id="KW-0560">Oxidoreductase</keyword>
<reference evidence="6 7" key="1">
    <citation type="submission" date="2019-08" db="EMBL/GenBank/DDBJ databases">
        <title>Actinomadura sp. nov. CYP1-5 isolated from mountain soil.</title>
        <authorList>
            <person name="Songsumanus A."/>
            <person name="Kuncharoen N."/>
            <person name="Kudo T."/>
            <person name="Yuki M."/>
            <person name="Igarashi Y."/>
            <person name="Tanasupawat S."/>
        </authorList>
    </citation>
    <scope>NUCLEOTIDE SEQUENCE [LARGE SCALE GENOMIC DNA]</scope>
    <source>
        <strain evidence="6 7">CYP1-5</strain>
    </source>
</reference>
<proteinExistence type="inferred from homology"/>
<dbReference type="Proteomes" id="UP000323505">
    <property type="component" value="Unassembled WGS sequence"/>
</dbReference>
<evidence type="ECO:0000256" key="1">
    <source>
        <dbReference type="ARBA" id="ARBA00009080"/>
    </source>
</evidence>
<dbReference type="InterPro" id="IPR006115">
    <property type="entry name" value="6PGDH_NADP-bd"/>
</dbReference>
<dbReference type="InterPro" id="IPR036291">
    <property type="entry name" value="NAD(P)-bd_dom_sf"/>
</dbReference>
<dbReference type="InterPro" id="IPR015814">
    <property type="entry name" value="Pgluconate_DH_NAD-bd_C"/>
</dbReference>
<comment type="similarity">
    <text evidence="1">Belongs to the HIBADH-related family.</text>
</comment>
<comment type="caution">
    <text evidence="6">The sequence shown here is derived from an EMBL/GenBank/DDBJ whole genome shotgun (WGS) entry which is preliminary data.</text>
</comment>
<dbReference type="Pfam" id="PF09130">
    <property type="entry name" value="DUF1932"/>
    <property type="match status" value="1"/>
</dbReference>
<name>A0A5D3FYB9_9ACTN</name>
<evidence type="ECO:0000259" key="4">
    <source>
        <dbReference type="Pfam" id="PF03446"/>
    </source>
</evidence>
<keyword evidence="7" id="KW-1185">Reference proteome</keyword>
<dbReference type="InterPro" id="IPR008927">
    <property type="entry name" value="6-PGluconate_DH-like_C_sf"/>
</dbReference>
<dbReference type="SUPFAM" id="SSF51735">
    <property type="entry name" value="NAD(P)-binding Rossmann-fold domains"/>
    <property type="match status" value="1"/>
</dbReference>
<dbReference type="AlphaFoldDB" id="A0A5D3FYB9"/>
<organism evidence="6 7">
    <name type="scientific">Actinomadura decatromicini</name>
    <dbReference type="NCBI Taxonomy" id="2604572"/>
    <lineage>
        <taxon>Bacteria</taxon>
        <taxon>Bacillati</taxon>
        <taxon>Actinomycetota</taxon>
        <taxon>Actinomycetes</taxon>
        <taxon>Streptosporangiales</taxon>
        <taxon>Thermomonosporaceae</taxon>
        <taxon>Actinomadura</taxon>
    </lineage>
</organism>
<feature type="active site" evidence="3">
    <location>
        <position position="168"/>
    </location>
</feature>
<dbReference type="RefSeq" id="WP_148757749.1">
    <property type="nucleotide sequence ID" value="NZ_VSRQ01000001.1"/>
</dbReference>
<dbReference type="SUPFAM" id="SSF48179">
    <property type="entry name" value="6-phosphogluconate dehydrogenase C-terminal domain-like"/>
    <property type="match status" value="1"/>
</dbReference>
<dbReference type="Gene3D" id="1.10.1040.10">
    <property type="entry name" value="N-(1-d-carboxylethyl)-l-norvaline Dehydrogenase, domain 2"/>
    <property type="match status" value="1"/>
</dbReference>
<dbReference type="InterPro" id="IPR051265">
    <property type="entry name" value="HIBADH-related_NP60_sf"/>
</dbReference>
<gene>
    <name evidence="6" type="ORF">FXF68_05420</name>
</gene>
<evidence type="ECO:0000256" key="3">
    <source>
        <dbReference type="PIRSR" id="PIRSR000103-1"/>
    </source>
</evidence>
<dbReference type="PANTHER" id="PTHR43580:SF2">
    <property type="entry name" value="CYTOKINE-LIKE NUCLEAR FACTOR N-PAC"/>
    <property type="match status" value="1"/>
</dbReference>
<sequence length="295" mass="30700">MADRPTIAILHPGQMGVAIARQLLHGGADVLWLPEGRSPATRERADAAALRPVDDLKTLVAESTAILSICPSNAAEHVAEAVAEHGFAGTYVEANAISPERVRRIAATVAANGATVLDGGILGASGAQMRFYLSGPSDRTAAVAALFDGTGVAAIPLDGEVGTASALKLAFALWQKGARALAAVSYALADRYEVAASLCAEAETEADAERGRTGRSPFSSPDRYLLPAAVRGWRWEHEMAEVQSALDAADLPGELSRGAAEVFGRWAPLKDRPEEDLGEALALLRAEGKGASQPS</sequence>
<accession>A0A5D3FYB9</accession>
<dbReference type="GO" id="GO:0016491">
    <property type="term" value="F:oxidoreductase activity"/>
    <property type="evidence" value="ECO:0007669"/>
    <property type="project" value="UniProtKB-KW"/>
</dbReference>
<dbReference type="PIRSF" id="PIRSF000103">
    <property type="entry name" value="HIBADH"/>
    <property type="match status" value="1"/>
</dbReference>
<dbReference type="InterPro" id="IPR013328">
    <property type="entry name" value="6PGD_dom2"/>
</dbReference>
<evidence type="ECO:0000313" key="7">
    <source>
        <dbReference type="Proteomes" id="UP000323505"/>
    </source>
</evidence>
<evidence type="ECO:0000259" key="5">
    <source>
        <dbReference type="Pfam" id="PF09130"/>
    </source>
</evidence>
<dbReference type="Gene3D" id="3.40.50.720">
    <property type="entry name" value="NAD(P)-binding Rossmann-like Domain"/>
    <property type="match status" value="1"/>
</dbReference>
<dbReference type="InterPro" id="IPR015815">
    <property type="entry name" value="HIBADH-related"/>
</dbReference>